<reference evidence="2" key="1">
    <citation type="submission" date="2014-12" db="EMBL/GenBank/DDBJ databases">
        <title>Genome Sequence of Valsa Canker Pathogens Uncovers a Specific Adaption of Colonization on Woody Bark.</title>
        <authorList>
            <person name="Yin Z."/>
            <person name="Liu H."/>
            <person name="Gao X."/>
            <person name="Li Z."/>
            <person name="Song N."/>
            <person name="Ke X."/>
            <person name="Dai Q."/>
            <person name="Wu Y."/>
            <person name="Sun Y."/>
            <person name="Xu J.-R."/>
            <person name="Kang Z.K."/>
            <person name="Wang L."/>
            <person name="Huang L."/>
        </authorList>
    </citation>
    <scope>NUCLEOTIDE SEQUENCE [LARGE SCALE GENOMIC DNA]</scope>
    <source>
        <strain evidence="2">SXYL134</strain>
    </source>
</reference>
<accession>A0A194V4Y8</accession>
<gene>
    <name evidence="1" type="ORF">VP1G_11059</name>
</gene>
<dbReference type="EMBL" id="KN714722">
    <property type="protein sequence ID" value="KUI58979.1"/>
    <property type="molecule type" value="Genomic_DNA"/>
</dbReference>
<dbReference type="AlphaFoldDB" id="A0A194V4Y8"/>
<organism evidence="1 2">
    <name type="scientific">Cytospora mali</name>
    <name type="common">Apple Valsa canker fungus</name>
    <name type="synonym">Valsa mali</name>
    <dbReference type="NCBI Taxonomy" id="578113"/>
    <lineage>
        <taxon>Eukaryota</taxon>
        <taxon>Fungi</taxon>
        <taxon>Dikarya</taxon>
        <taxon>Ascomycota</taxon>
        <taxon>Pezizomycotina</taxon>
        <taxon>Sordariomycetes</taxon>
        <taxon>Sordariomycetidae</taxon>
        <taxon>Diaporthales</taxon>
        <taxon>Cytosporaceae</taxon>
        <taxon>Cytospora</taxon>
    </lineage>
</organism>
<dbReference type="Proteomes" id="UP000078576">
    <property type="component" value="Unassembled WGS sequence"/>
</dbReference>
<keyword evidence="2" id="KW-1185">Reference proteome</keyword>
<sequence>MSVELVTNIAIPGAPRFRPAGEKENERFGGKKRALIVKVSSVSWEIMVEQDKVPREELELPGRDAQGAGNEVRVIFDLTRAIASRLRAGDPVVEVPEAERWN</sequence>
<proteinExistence type="predicted"/>
<evidence type="ECO:0000313" key="1">
    <source>
        <dbReference type="EMBL" id="KUI58979.1"/>
    </source>
</evidence>
<evidence type="ECO:0000313" key="2">
    <source>
        <dbReference type="Proteomes" id="UP000078576"/>
    </source>
</evidence>
<protein>
    <submittedName>
        <fullName evidence="1">Uncharacterized protein</fullName>
    </submittedName>
</protein>
<name>A0A194V4Y8_CYTMA</name>